<dbReference type="RefSeq" id="WP_009767078.1">
    <property type="nucleotide sequence ID" value="NZ_ANIN01000001.1"/>
</dbReference>
<dbReference type="STRING" id="1230338.MOMA_02595"/>
<accession>L2F9W1</accession>
<gene>
    <name evidence="3" type="ORF">MOMA_02595</name>
</gene>
<evidence type="ECO:0000313" key="3">
    <source>
        <dbReference type="EMBL" id="ELA09258.1"/>
    </source>
</evidence>
<dbReference type="SUPFAM" id="SSF101082">
    <property type="entry name" value="Typo IV secretion system protein TraC"/>
    <property type="match status" value="1"/>
</dbReference>
<keyword evidence="4" id="KW-1185">Reference proteome</keyword>
<dbReference type="InterPro" id="IPR023220">
    <property type="entry name" value="T4SS_VirB5-domain"/>
</dbReference>
<name>L2F9W1_9GAMM</name>
<comment type="caution">
    <text evidence="3">The sequence shown here is derived from an EMBL/GenBank/DDBJ whole genome shotgun (WGS) entry which is preliminary data.</text>
</comment>
<keyword evidence="1" id="KW-0175">Coiled coil</keyword>
<evidence type="ECO:0000313" key="4">
    <source>
        <dbReference type="Proteomes" id="UP000023795"/>
    </source>
</evidence>
<dbReference type="EMBL" id="ANIN01000001">
    <property type="protein sequence ID" value="ELA09258.1"/>
    <property type="molecule type" value="Genomic_DNA"/>
</dbReference>
<reference evidence="3 4" key="1">
    <citation type="journal article" date="2013" name="Genome Announc.">
        <title>Genome Sequence of Moraxella macacae 0408225, a Novel Bacterial Species Isolated from a Cynomolgus Macaque with Epistaxis.</title>
        <authorList>
            <person name="Ladner J.T."/>
            <person name="Whitehouse C.A."/>
            <person name="Koroleva G.I."/>
            <person name="Palacios G.F."/>
        </authorList>
    </citation>
    <scope>NUCLEOTIDE SEQUENCE [LARGE SCALE GENOMIC DNA]</scope>
    <source>
        <strain evidence="3 4">0408225</strain>
    </source>
</reference>
<evidence type="ECO:0000256" key="1">
    <source>
        <dbReference type="SAM" id="Coils"/>
    </source>
</evidence>
<dbReference type="Proteomes" id="UP000023795">
    <property type="component" value="Unassembled WGS sequence"/>
</dbReference>
<evidence type="ECO:0000256" key="2">
    <source>
        <dbReference type="SAM" id="SignalP"/>
    </source>
</evidence>
<keyword evidence="2" id="KW-0732">Signal</keyword>
<sequence>MRNKTKQIISAITLIFSITSQSAYSAALPVIDPAAIAQAVKQVYNQIQQLEQMRNQLKAMTGNSGLGAMLSDPTLRKMLNQYLPKGKGYHDIMEAVKRGDAGALQSIYEQVLANEQNKRSQMTGKERLAMTMALNEAQLIGAIKTLDLRANNAQNLVNQINRTTDTSSKADLMNTLSAEASLIQIDLARFQVMIEQGKQQKERAEQQAIDEFNEKRRR</sequence>
<dbReference type="Gene3D" id="1.20.58.430">
    <property type="entry name" value="Type IV secretion system, VirB5-domain"/>
    <property type="match status" value="1"/>
</dbReference>
<feature type="chain" id="PRO_5003958346" evidence="2">
    <location>
        <begin position="26"/>
        <end position="218"/>
    </location>
</feature>
<dbReference type="PATRIC" id="fig|1230338.3.peg.566"/>
<dbReference type="Pfam" id="PF07996">
    <property type="entry name" value="T4SS"/>
    <property type="match status" value="1"/>
</dbReference>
<dbReference type="InterPro" id="IPR014158">
    <property type="entry name" value="T4SS_VirB5"/>
</dbReference>
<feature type="signal peptide" evidence="2">
    <location>
        <begin position="1"/>
        <end position="25"/>
    </location>
</feature>
<organism evidence="3 4">
    <name type="scientific">Moraxella macacae 0408225</name>
    <dbReference type="NCBI Taxonomy" id="1230338"/>
    <lineage>
        <taxon>Bacteria</taxon>
        <taxon>Pseudomonadati</taxon>
        <taxon>Pseudomonadota</taxon>
        <taxon>Gammaproteobacteria</taxon>
        <taxon>Moraxellales</taxon>
        <taxon>Moraxellaceae</taxon>
        <taxon>Moraxella</taxon>
    </lineage>
</organism>
<proteinExistence type="predicted"/>
<dbReference type="AlphaFoldDB" id="L2F9W1"/>
<protein>
    <submittedName>
        <fullName evidence="3">VirB5-like protein</fullName>
    </submittedName>
</protein>
<feature type="coiled-coil region" evidence="1">
    <location>
        <begin position="187"/>
        <end position="214"/>
    </location>
</feature>